<evidence type="ECO:0000256" key="1">
    <source>
        <dbReference type="SAM" id="MobiDB-lite"/>
    </source>
</evidence>
<dbReference type="EMBL" id="AQPW01000016">
    <property type="protein sequence ID" value="EON32156.1"/>
    <property type="molecule type" value="Genomic_DNA"/>
</dbReference>
<sequence length="103" mass="11280">MEVDPEALWSAARTISATGDVANTQLQSSDTAMAGCRTGWATRASKGFDEFMDRSERFTRDLSHKLADIEQATRAAAAHYERTDSESGQRIVESTGSPRLLDL</sequence>
<comment type="caution">
    <text evidence="2">The sequence shown here is derived from an EMBL/GenBank/DDBJ whole genome shotgun (WGS) entry which is preliminary data.</text>
</comment>
<dbReference type="PATRIC" id="fig|1316928.3.peg.2881"/>
<dbReference type="Gene3D" id="1.10.287.1060">
    <property type="entry name" value="ESAT-6-like"/>
    <property type="match status" value="1"/>
</dbReference>
<gene>
    <name evidence="2" type="ORF">GTC6_14276</name>
</gene>
<evidence type="ECO:0000313" key="2">
    <source>
        <dbReference type="EMBL" id="EON32156.1"/>
    </source>
</evidence>
<evidence type="ECO:0000313" key="3">
    <source>
        <dbReference type="Proteomes" id="UP000013569"/>
    </source>
</evidence>
<dbReference type="SUPFAM" id="SSF140453">
    <property type="entry name" value="EsxAB dimer-like"/>
    <property type="match status" value="1"/>
</dbReference>
<organism evidence="2 3">
    <name type="scientific">Gordonia terrae C-6</name>
    <dbReference type="NCBI Taxonomy" id="1316928"/>
    <lineage>
        <taxon>Bacteria</taxon>
        <taxon>Bacillati</taxon>
        <taxon>Actinomycetota</taxon>
        <taxon>Actinomycetes</taxon>
        <taxon>Mycobacteriales</taxon>
        <taxon>Gordoniaceae</taxon>
        <taxon>Gordonia</taxon>
    </lineage>
</organism>
<protein>
    <recommendedName>
        <fullName evidence="4">ESAT-6-like protein</fullName>
    </recommendedName>
</protein>
<dbReference type="AlphaFoldDB" id="R7Y7Z0"/>
<dbReference type="Pfam" id="PF06013">
    <property type="entry name" value="WXG100"/>
    <property type="match status" value="1"/>
</dbReference>
<dbReference type="InterPro" id="IPR010310">
    <property type="entry name" value="T7SS_ESAT-6-like"/>
</dbReference>
<reference evidence="2 3" key="1">
    <citation type="journal article" date="2013" name="Genome Announc.">
        <title>Draft Genome Sequence of a Benzothiophene-Desulfurizing Bacterium, Gordona terrae Strain C-6.</title>
        <authorList>
            <person name="Wang W."/>
            <person name="Ma T."/>
            <person name="Ren Y."/>
            <person name="Li G."/>
        </authorList>
    </citation>
    <scope>NUCLEOTIDE SEQUENCE [LARGE SCALE GENOMIC DNA]</scope>
    <source>
        <strain evidence="2 3">C-6</strain>
    </source>
</reference>
<feature type="region of interest" description="Disordered" evidence="1">
    <location>
        <begin position="77"/>
        <end position="103"/>
    </location>
</feature>
<proteinExistence type="predicted"/>
<name>R7Y7Z0_9ACTN</name>
<accession>R7Y7Z0</accession>
<evidence type="ECO:0008006" key="4">
    <source>
        <dbReference type="Google" id="ProtNLM"/>
    </source>
</evidence>
<dbReference type="InterPro" id="IPR036689">
    <property type="entry name" value="ESAT-6-like_sf"/>
</dbReference>
<feature type="compositionally biased region" description="Polar residues" evidence="1">
    <location>
        <begin position="88"/>
        <end position="97"/>
    </location>
</feature>
<dbReference type="Proteomes" id="UP000013569">
    <property type="component" value="Unassembled WGS sequence"/>
</dbReference>